<accession>A0A6B9VBG4</accession>
<sequence length="83" mass="9097">MQRKEMGRRKTGKRRGERGGAAPARSCYRRSRIVAESRRETVSGAVVVKSPRAADRTPVQPATAAPFAPSPGRAEPRGRLVRE</sequence>
<evidence type="ECO:0000313" key="3">
    <source>
        <dbReference type="Proteomes" id="UP000464620"/>
    </source>
</evidence>
<evidence type="ECO:0000256" key="1">
    <source>
        <dbReference type="SAM" id="MobiDB-lite"/>
    </source>
</evidence>
<feature type="region of interest" description="Disordered" evidence="1">
    <location>
        <begin position="1"/>
        <end position="83"/>
    </location>
</feature>
<evidence type="ECO:0000313" key="2">
    <source>
        <dbReference type="EMBL" id="QHN78527.1"/>
    </source>
</evidence>
<feature type="compositionally biased region" description="Basic and acidic residues" evidence="1">
    <location>
        <begin position="74"/>
        <end position="83"/>
    </location>
</feature>
<gene>
    <name evidence="2" type="ORF">DS421_19g662060</name>
</gene>
<name>A0A6B9VBG4_ARAHY</name>
<protein>
    <submittedName>
        <fullName evidence="2">Uncharacterized protein</fullName>
    </submittedName>
</protein>
<organism evidence="2 3">
    <name type="scientific">Arachis hypogaea</name>
    <name type="common">Peanut</name>
    <dbReference type="NCBI Taxonomy" id="3818"/>
    <lineage>
        <taxon>Eukaryota</taxon>
        <taxon>Viridiplantae</taxon>
        <taxon>Streptophyta</taxon>
        <taxon>Embryophyta</taxon>
        <taxon>Tracheophyta</taxon>
        <taxon>Spermatophyta</taxon>
        <taxon>Magnoliopsida</taxon>
        <taxon>eudicotyledons</taxon>
        <taxon>Gunneridae</taxon>
        <taxon>Pentapetalae</taxon>
        <taxon>rosids</taxon>
        <taxon>fabids</taxon>
        <taxon>Fabales</taxon>
        <taxon>Fabaceae</taxon>
        <taxon>Papilionoideae</taxon>
        <taxon>50 kb inversion clade</taxon>
        <taxon>dalbergioids sensu lato</taxon>
        <taxon>Dalbergieae</taxon>
        <taxon>Pterocarpus clade</taxon>
        <taxon>Arachis</taxon>
    </lineage>
</organism>
<dbReference type="Proteomes" id="UP000464620">
    <property type="component" value="Chromosome B09"/>
</dbReference>
<dbReference type="EMBL" id="CP031001">
    <property type="protein sequence ID" value="QHN78527.1"/>
    <property type="molecule type" value="Genomic_DNA"/>
</dbReference>
<dbReference type="AlphaFoldDB" id="A0A6B9VBG4"/>
<reference evidence="2 3" key="1">
    <citation type="submission" date="2020-01" db="EMBL/GenBank/DDBJ databases">
        <title>Genome sequence of Arachis hypogaea, cultivar Shitouqi.</title>
        <authorList>
            <person name="Zhuang W."/>
            <person name="Chen H."/>
            <person name="Varshney R."/>
            <person name="Wang D."/>
            <person name="Ming R."/>
        </authorList>
    </citation>
    <scope>NUCLEOTIDE SEQUENCE [LARGE SCALE GENOMIC DNA]</scope>
    <source>
        <tissue evidence="2">Young leaf</tissue>
    </source>
</reference>
<feature type="compositionally biased region" description="Basic residues" evidence="1">
    <location>
        <begin position="1"/>
        <end position="16"/>
    </location>
</feature>
<proteinExistence type="predicted"/>